<dbReference type="Proteomes" id="UP000062398">
    <property type="component" value="Chromosome"/>
</dbReference>
<dbReference type="OMA" id="GMPPVLY"/>
<evidence type="ECO:0000313" key="5">
    <source>
        <dbReference type="EMBL" id="AKV77986.1"/>
    </source>
</evidence>
<gene>
    <name evidence="2" type="ORF">HA72_0340</name>
    <name evidence="3" type="ORF">MsedA_0353</name>
    <name evidence="4" type="ORF">MsedB_0353</name>
    <name evidence="5" type="ORF">MsedC_0352</name>
    <name evidence="6" type="ORF">MsedD_0353</name>
    <name evidence="7" type="ORF">MsedE_0353</name>
</gene>
<proteinExistence type="predicted"/>
<protein>
    <submittedName>
        <fullName evidence="2 3">Dipeptidyl aminopeptidase</fullName>
    </submittedName>
</protein>
<dbReference type="EMBL" id="CP012175">
    <property type="protein sequence ID" value="AKV80231.1"/>
    <property type="molecule type" value="Genomic_DNA"/>
</dbReference>
<dbReference type="Pfam" id="PF00326">
    <property type="entry name" value="Peptidase_S9"/>
    <property type="match status" value="1"/>
</dbReference>
<evidence type="ECO:0000313" key="8">
    <source>
        <dbReference type="Proteomes" id="UP000029084"/>
    </source>
</evidence>
<dbReference type="GO" id="GO:0004177">
    <property type="term" value="F:aminopeptidase activity"/>
    <property type="evidence" value="ECO:0007669"/>
    <property type="project" value="UniProtKB-KW"/>
</dbReference>
<organism evidence="2 8">
    <name type="scientific">Metallosphaera sedula</name>
    <dbReference type="NCBI Taxonomy" id="43687"/>
    <lineage>
        <taxon>Archaea</taxon>
        <taxon>Thermoproteota</taxon>
        <taxon>Thermoprotei</taxon>
        <taxon>Sulfolobales</taxon>
        <taxon>Sulfolobaceae</taxon>
        <taxon>Metallosphaera</taxon>
    </lineage>
</organism>
<keyword evidence="2" id="KW-0645">Protease</keyword>
<dbReference type="Proteomes" id="UP000061362">
    <property type="component" value="Chromosome"/>
</dbReference>
<dbReference type="EMBL" id="CP012176">
    <property type="protein sequence ID" value="AKV82477.1"/>
    <property type="molecule type" value="Genomic_DNA"/>
</dbReference>
<feature type="domain" description="Peptidase S9 prolyl oligopeptidase catalytic" evidence="1">
    <location>
        <begin position="54"/>
        <end position="165"/>
    </location>
</feature>
<dbReference type="Proteomes" id="UP000029084">
    <property type="component" value="Chromosome"/>
</dbReference>
<evidence type="ECO:0000313" key="12">
    <source>
        <dbReference type="Proteomes" id="UP000062475"/>
    </source>
</evidence>
<dbReference type="AlphaFoldDB" id="A0A088E252"/>
<evidence type="ECO:0000313" key="2">
    <source>
        <dbReference type="EMBL" id="AIM26504.1"/>
    </source>
</evidence>
<name>A0A088E252_9CREN</name>
<evidence type="ECO:0000313" key="6">
    <source>
        <dbReference type="EMBL" id="AKV80231.1"/>
    </source>
</evidence>
<dbReference type="EMBL" id="CP008822">
    <property type="protein sequence ID" value="AIM26504.1"/>
    <property type="molecule type" value="Genomic_DNA"/>
</dbReference>
<evidence type="ECO:0000313" key="9">
    <source>
        <dbReference type="Proteomes" id="UP000056255"/>
    </source>
</evidence>
<dbReference type="Proteomes" id="UP000068832">
    <property type="component" value="Chromosome"/>
</dbReference>
<accession>A0A088E252</accession>
<dbReference type="Proteomes" id="UP000056255">
    <property type="component" value="Chromosome"/>
</dbReference>
<evidence type="ECO:0000313" key="13">
    <source>
        <dbReference type="Proteomes" id="UP000068832"/>
    </source>
</evidence>
<reference evidence="10 11" key="2">
    <citation type="journal article" date="2015" name="Genome Announc.">
        <title>Complete Genome Sequences of Evolved Arsenate-Resistant Metallosphaera sedula Strains.</title>
        <authorList>
            <person name="Ai C."/>
            <person name="McCarthy S."/>
            <person name="Schackwitz W."/>
            <person name="Martin J."/>
            <person name="Lipzen A."/>
            <person name="Blum P."/>
        </authorList>
    </citation>
    <scope>NUCLEOTIDE SEQUENCE [LARGE SCALE GENOMIC DNA]</scope>
    <source>
        <strain evidence="5 11">ARS120-1</strain>
        <strain evidence="6 10">ARS120-2</strain>
        <strain evidence="3 13">ARS50-1</strain>
        <strain evidence="4 12">ARS50-2</strain>
    </source>
</reference>
<dbReference type="Proteomes" id="UP000062475">
    <property type="component" value="Chromosome"/>
</dbReference>
<dbReference type="PATRIC" id="fig|43687.5.peg.350"/>
<keyword evidence="2" id="KW-0378">Hydrolase</keyword>
<evidence type="ECO:0000313" key="11">
    <source>
        <dbReference type="Proteomes" id="UP000062398"/>
    </source>
</evidence>
<dbReference type="EMBL" id="CP012172">
    <property type="protein sequence ID" value="AKV73497.1"/>
    <property type="molecule type" value="Genomic_DNA"/>
</dbReference>
<evidence type="ECO:0000313" key="10">
    <source>
        <dbReference type="Proteomes" id="UP000061362"/>
    </source>
</evidence>
<dbReference type="SUPFAM" id="SSF53474">
    <property type="entry name" value="alpha/beta-Hydrolases"/>
    <property type="match status" value="1"/>
</dbReference>
<evidence type="ECO:0000313" key="3">
    <source>
        <dbReference type="EMBL" id="AKV73497.1"/>
    </source>
</evidence>
<keyword evidence="2" id="KW-0031">Aminopeptidase</keyword>
<evidence type="ECO:0000259" key="1">
    <source>
        <dbReference type="Pfam" id="PF00326"/>
    </source>
</evidence>
<dbReference type="GO" id="GO:0008236">
    <property type="term" value="F:serine-type peptidase activity"/>
    <property type="evidence" value="ECO:0007669"/>
    <property type="project" value="InterPro"/>
</dbReference>
<reference evidence="7 9" key="3">
    <citation type="submission" date="2015-07" db="EMBL/GenBank/DDBJ databases">
        <title>Physiological, transcriptional responses and genome re-sequencing of acid resistant extremely thermoacidophilic Metallosphaera sedula SARC-M1.</title>
        <authorList>
            <person name="Ai C."/>
            <person name="McCarthy S."/>
            <person name="Eckrich V."/>
            <person name="Rudrappa D."/>
            <person name="Qiu G."/>
            <person name="Blum P."/>
        </authorList>
    </citation>
    <scope>NUCLEOTIDE SEQUENCE [LARGE SCALE GENOMIC DNA]</scope>
    <source>
        <strain evidence="7 9">SARC-M1</strain>
    </source>
</reference>
<evidence type="ECO:0000313" key="7">
    <source>
        <dbReference type="EMBL" id="AKV82477.1"/>
    </source>
</evidence>
<dbReference type="GO" id="GO:0006508">
    <property type="term" value="P:proteolysis"/>
    <property type="evidence" value="ECO:0007669"/>
    <property type="project" value="InterPro"/>
</dbReference>
<sequence length="202" mass="22326">MIVMHSIVLHGKGSSPSKVEWLSVPLKRFGTVEVPNFDYDVEQGLEIVLKTDFQLIAGHSRGGTVALLAGARRGVPVIAVSAPTDRLLQLEHLSKFPEDSEQGKLYRYLSSFPREKLLETSPIAHASSLRNILLIHGEGDDVVPIIHSERLCDKVREAGNSCEIVKLNMRHSPPKHLYGEIENVIVNWVNSLCKKGVLSCST</sequence>
<reference evidence="2 8" key="1">
    <citation type="journal article" date="2014" name="J. Bacteriol.">
        <title>Role of an Archaeal PitA Transporter in the Copper and Arsenic Resistance of Metallosphaera sedula, an Extreme Thermoacidophile.</title>
        <authorList>
            <person name="McCarthy S."/>
            <person name="Ai C."/>
            <person name="Wheaton G."/>
            <person name="Tevatia R."/>
            <person name="Eckrich V."/>
            <person name="Kelly R."/>
            <person name="Blum P."/>
        </authorList>
    </citation>
    <scope>NUCLEOTIDE SEQUENCE [LARGE SCALE GENOMIC DNA]</scope>
    <source>
        <strain evidence="2 8">CuR1</strain>
    </source>
</reference>
<evidence type="ECO:0000313" key="4">
    <source>
        <dbReference type="EMBL" id="AKV75739.1"/>
    </source>
</evidence>
<dbReference type="EMBL" id="CP012173">
    <property type="protein sequence ID" value="AKV75739.1"/>
    <property type="molecule type" value="Genomic_DNA"/>
</dbReference>
<dbReference type="InterPro" id="IPR001375">
    <property type="entry name" value="Peptidase_S9_cat"/>
</dbReference>
<dbReference type="Gene3D" id="3.40.50.1820">
    <property type="entry name" value="alpha/beta hydrolase"/>
    <property type="match status" value="1"/>
</dbReference>
<dbReference type="EMBL" id="CP012174">
    <property type="protein sequence ID" value="AKV77986.1"/>
    <property type="molecule type" value="Genomic_DNA"/>
</dbReference>
<dbReference type="InterPro" id="IPR029058">
    <property type="entry name" value="AB_hydrolase_fold"/>
</dbReference>
<dbReference type="OrthoDB" id="111592at2157"/>